<organism evidence="5 6">
    <name type="scientific">Asticcacaulis machinosus</name>
    <dbReference type="NCBI Taxonomy" id="2984211"/>
    <lineage>
        <taxon>Bacteria</taxon>
        <taxon>Pseudomonadati</taxon>
        <taxon>Pseudomonadota</taxon>
        <taxon>Alphaproteobacteria</taxon>
        <taxon>Caulobacterales</taxon>
        <taxon>Caulobacteraceae</taxon>
        <taxon>Asticcacaulis</taxon>
    </lineage>
</organism>
<reference evidence="5 6" key="1">
    <citation type="submission" date="2023-01" db="EMBL/GenBank/DDBJ databases">
        <title>Novel species of the genus Asticcacaulis isolated from rivers.</title>
        <authorList>
            <person name="Lu H."/>
        </authorList>
    </citation>
    <scope>NUCLEOTIDE SEQUENCE [LARGE SCALE GENOMIC DNA]</scope>
    <source>
        <strain evidence="5 6">LKC15W</strain>
    </source>
</reference>
<accession>A0ABT5HKM4</accession>
<dbReference type="InterPro" id="IPR001608">
    <property type="entry name" value="Ala_racemase_N"/>
</dbReference>
<evidence type="ECO:0000259" key="4">
    <source>
        <dbReference type="Pfam" id="PF01168"/>
    </source>
</evidence>
<evidence type="ECO:0000313" key="5">
    <source>
        <dbReference type="EMBL" id="MDC7676799.1"/>
    </source>
</evidence>
<comment type="function">
    <text evidence="2">Pyridoxal 5'-phosphate (PLP)-binding protein, which is involved in PLP homeostasis.</text>
</comment>
<feature type="modified residue" description="N6-(pyridoxal phosphate)lysine" evidence="2">
    <location>
        <position position="42"/>
    </location>
</feature>
<dbReference type="PIRSF" id="PIRSF004848">
    <property type="entry name" value="YBL036c_PLPDEIII"/>
    <property type="match status" value="1"/>
</dbReference>
<dbReference type="Proteomes" id="UP001218579">
    <property type="component" value="Unassembled WGS sequence"/>
</dbReference>
<comment type="caution">
    <text evidence="5">The sequence shown here is derived from an EMBL/GenBank/DDBJ whole genome shotgun (WGS) entry which is preliminary data.</text>
</comment>
<gene>
    <name evidence="5" type="ORF">PQU98_11700</name>
</gene>
<sequence length="227" mass="24911">MVISTQPAASAVAYGRIVAQMSKALKLAARPSGAARLTAVSKNQPWEVIEPVLLAGHRTFGENRVQEAIERWEPVRDDVYADLDLRLIGPLQSNKAEEAVAFFDVIETVDREKIARAIADAVQKKGRCPRLFIQVNIGEEPQKAGILPSEADQFLHNCRSIFGLKIEGLMCIPPVDGPKGPYYALMQKIAARNGIGHLSYGMSDDFEVALRFGSNEIRVGTAIFGHR</sequence>
<dbReference type="Pfam" id="PF01168">
    <property type="entry name" value="Ala_racemase_N"/>
    <property type="match status" value="1"/>
</dbReference>
<keyword evidence="1 2" id="KW-0663">Pyridoxal phosphate</keyword>
<dbReference type="InterPro" id="IPR011078">
    <property type="entry name" value="PyrdxlP_homeostasis"/>
</dbReference>
<dbReference type="EMBL" id="JAQQKV010000002">
    <property type="protein sequence ID" value="MDC7676799.1"/>
    <property type="molecule type" value="Genomic_DNA"/>
</dbReference>
<evidence type="ECO:0000256" key="1">
    <source>
        <dbReference type="ARBA" id="ARBA00022898"/>
    </source>
</evidence>
<dbReference type="NCBIfam" id="TIGR00044">
    <property type="entry name" value="YggS family pyridoxal phosphate-dependent enzyme"/>
    <property type="match status" value="1"/>
</dbReference>
<dbReference type="PANTHER" id="PTHR10146">
    <property type="entry name" value="PROLINE SYNTHETASE CO-TRANSCRIBED BACTERIAL HOMOLOG PROTEIN"/>
    <property type="match status" value="1"/>
</dbReference>
<dbReference type="InterPro" id="IPR029066">
    <property type="entry name" value="PLP-binding_barrel"/>
</dbReference>
<evidence type="ECO:0000313" key="6">
    <source>
        <dbReference type="Proteomes" id="UP001218579"/>
    </source>
</evidence>
<dbReference type="Gene3D" id="3.20.20.10">
    <property type="entry name" value="Alanine racemase"/>
    <property type="match status" value="1"/>
</dbReference>
<dbReference type="PANTHER" id="PTHR10146:SF14">
    <property type="entry name" value="PYRIDOXAL PHOSPHATE HOMEOSTASIS PROTEIN"/>
    <property type="match status" value="1"/>
</dbReference>
<dbReference type="SUPFAM" id="SSF51419">
    <property type="entry name" value="PLP-binding barrel"/>
    <property type="match status" value="1"/>
</dbReference>
<dbReference type="CDD" id="cd00635">
    <property type="entry name" value="PLPDE_III_YBL036c_like"/>
    <property type="match status" value="1"/>
</dbReference>
<proteinExistence type="inferred from homology"/>
<name>A0ABT5HKM4_9CAUL</name>
<comment type="similarity">
    <text evidence="2 3">Belongs to the pyridoxal phosphate-binding protein YggS/PROSC family.</text>
</comment>
<dbReference type="RefSeq" id="WP_272745122.1">
    <property type="nucleotide sequence ID" value="NZ_JAQQKV010000002.1"/>
</dbReference>
<evidence type="ECO:0000256" key="3">
    <source>
        <dbReference type="RuleBase" id="RU004514"/>
    </source>
</evidence>
<evidence type="ECO:0000256" key="2">
    <source>
        <dbReference type="HAMAP-Rule" id="MF_02087"/>
    </source>
</evidence>
<feature type="domain" description="Alanine racemase N-terminal" evidence="4">
    <location>
        <begin position="31"/>
        <end position="226"/>
    </location>
</feature>
<keyword evidence="6" id="KW-1185">Reference proteome</keyword>
<dbReference type="HAMAP" id="MF_02087">
    <property type="entry name" value="PLP_homeostasis"/>
    <property type="match status" value="1"/>
</dbReference>
<protein>
    <recommendedName>
        <fullName evidence="2">Pyridoxal phosphate homeostasis protein</fullName>
        <shortName evidence="2">PLP homeostasis protein</shortName>
    </recommendedName>
</protein>